<proteinExistence type="predicted"/>
<evidence type="ECO:0000313" key="1">
    <source>
        <dbReference type="EMBL" id="BBO33642.1"/>
    </source>
</evidence>
<dbReference type="EMBL" id="AP021861">
    <property type="protein sequence ID" value="BBO33642.1"/>
    <property type="molecule type" value="Genomic_DNA"/>
</dbReference>
<dbReference type="AlphaFoldDB" id="A0A5K7XCF0"/>
<evidence type="ECO:0000313" key="2">
    <source>
        <dbReference type="Proteomes" id="UP000326837"/>
    </source>
</evidence>
<evidence type="ECO:0008006" key="3">
    <source>
        <dbReference type="Google" id="ProtNLM"/>
    </source>
</evidence>
<accession>A0A5K7XCF0</accession>
<protein>
    <recommendedName>
        <fullName evidence="3">DUF4145 domain-containing protein</fullName>
    </recommendedName>
</protein>
<keyword evidence="2" id="KW-1185">Reference proteome</keyword>
<name>A0A5K7XCF0_9BACT</name>
<dbReference type="KEGG" id="lpav:PLANPX_3254"/>
<organism evidence="1 2">
    <name type="scientific">Lacipirellula parvula</name>
    <dbReference type="NCBI Taxonomy" id="2650471"/>
    <lineage>
        <taxon>Bacteria</taxon>
        <taxon>Pseudomonadati</taxon>
        <taxon>Planctomycetota</taxon>
        <taxon>Planctomycetia</taxon>
        <taxon>Pirellulales</taxon>
        <taxon>Lacipirellulaceae</taxon>
        <taxon>Lacipirellula</taxon>
    </lineage>
</organism>
<reference evidence="2" key="1">
    <citation type="submission" date="2019-10" db="EMBL/GenBank/DDBJ databases">
        <title>Lacipirellula parvula gen. nov., sp. nov., representing a lineage of planctomycetes widespread in freshwater anoxic habitats, and description of the family Lacipirellulaceae.</title>
        <authorList>
            <person name="Dedysh S.N."/>
            <person name="Kulichevskaya I.S."/>
            <person name="Beletsky A.V."/>
            <person name="Rakitin A.L."/>
            <person name="Mardanov A.V."/>
            <person name="Ivanova A.A."/>
            <person name="Saltykova V.X."/>
            <person name="Rijpstra W.I.C."/>
            <person name="Sinninghe Damste J.S."/>
            <person name="Ravin N.V."/>
        </authorList>
    </citation>
    <scope>NUCLEOTIDE SEQUENCE [LARGE SCALE GENOMIC DNA]</scope>
    <source>
        <strain evidence="2">PX69</strain>
    </source>
</reference>
<gene>
    <name evidence="1" type="ORF">PLANPX_3254</name>
</gene>
<sequence length="138" mass="15413">MVGICADMAQRRSLRREAYQLLDRARSSLAQQAFIECGCCLREAVRIYLHDECTHHGCLPKEKPGIYRTPPRVLAKRLTKKGVLGPKLGQWIGEIIEMSNKAAHLSFVPPRELEAGIVMTKFFLDGTHLIPTKTGGQA</sequence>
<dbReference type="Proteomes" id="UP000326837">
    <property type="component" value="Chromosome"/>
</dbReference>